<evidence type="ECO:0000256" key="8">
    <source>
        <dbReference type="RuleBase" id="RU004447"/>
    </source>
</evidence>
<organism evidence="11 12">
    <name type="scientific">Candidatus Enterocola intestinipullorum</name>
    <dbReference type="NCBI Taxonomy" id="2840783"/>
    <lineage>
        <taxon>Bacteria</taxon>
        <taxon>Pseudomonadati</taxon>
        <taxon>Bacteroidota</taxon>
        <taxon>Bacteroidia</taxon>
        <taxon>Bacteroidales</taxon>
        <taxon>Candidatus Enterocola</taxon>
    </lineage>
</organism>
<dbReference type="SUPFAM" id="SSF63411">
    <property type="entry name" value="LuxS/MPP-like metallohydrolase"/>
    <property type="match status" value="2"/>
</dbReference>
<proteinExistence type="inferred from homology"/>
<dbReference type="PANTHER" id="PTHR43690:SF17">
    <property type="entry name" value="PROTEIN YHJJ"/>
    <property type="match status" value="1"/>
</dbReference>
<protein>
    <submittedName>
        <fullName evidence="11">Insulinase family protein</fullName>
    </submittedName>
</protein>
<dbReference type="Pfam" id="PF00675">
    <property type="entry name" value="Peptidase_M16"/>
    <property type="match status" value="1"/>
</dbReference>
<comment type="cofactor">
    <cofactor evidence="1">
        <name>Zn(2+)</name>
        <dbReference type="ChEBI" id="CHEBI:29105"/>
    </cofactor>
</comment>
<evidence type="ECO:0000259" key="10">
    <source>
        <dbReference type="Pfam" id="PF05193"/>
    </source>
</evidence>
<evidence type="ECO:0000256" key="7">
    <source>
        <dbReference type="ARBA" id="ARBA00023049"/>
    </source>
</evidence>
<evidence type="ECO:0000256" key="6">
    <source>
        <dbReference type="ARBA" id="ARBA00022833"/>
    </source>
</evidence>
<comment type="similarity">
    <text evidence="2 8">Belongs to the peptidase M16 family.</text>
</comment>
<reference evidence="11" key="1">
    <citation type="submission" date="2020-10" db="EMBL/GenBank/DDBJ databases">
        <authorList>
            <person name="Gilroy R."/>
        </authorList>
    </citation>
    <scope>NUCLEOTIDE SEQUENCE</scope>
    <source>
        <strain evidence="11">D3-1215</strain>
    </source>
</reference>
<dbReference type="EMBL" id="JADIMR010000088">
    <property type="protein sequence ID" value="MBO8447265.1"/>
    <property type="molecule type" value="Genomic_DNA"/>
</dbReference>
<comment type="caution">
    <text evidence="11">The sequence shown here is derived from an EMBL/GenBank/DDBJ whole genome shotgun (WGS) entry which is preliminary data.</text>
</comment>
<sequence>MLVNRHKLRNGLRIVHHFNQRTGNVTLNMLYGAGSRNETGNKTGLAHLLEHLMFCGSKNIPDFDAPLEKIGGTSNAYTTCDITNYYLTLPKENVETGFWLESDRMLNPNLGAKSFNIQKQVVLEEFKQGLNEPYGEVQQMLKSLCYTIHPYSHDTIGLTLGQVNNLTLPDAKAFFKKYYHPANAVLSVTGNVEWDNVLQLSEKWFGNIPGKRSFASDDIAPEPIQTSAREATRFADVPQNSVYKAYHICNCTDDDFFICDLLSDILANGKSARLRQALVYEQKLFSTIDAYVGFHFDPGLLVIAGRLCDNVLPDEGAAAIDAQTRKLCEETVPESELEKCKNKYEMNALTSRFDLEQTAADLALYELIGRPDYVDGMVGKYCKATPDDVLRVARKIFRPANCNTLYYLKK</sequence>
<dbReference type="InterPro" id="IPR050626">
    <property type="entry name" value="Peptidase_M16"/>
</dbReference>
<dbReference type="InterPro" id="IPR001431">
    <property type="entry name" value="Pept_M16_Zn_BS"/>
</dbReference>
<dbReference type="PROSITE" id="PS00143">
    <property type="entry name" value="INSULINASE"/>
    <property type="match status" value="1"/>
</dbReference>
<dbReference type="InterPro" id="IPR011249">
    <property type="entry name" value="Metalloenz_LuxS/M16"/>
</dbReference>
<dbReference type="Pfam" id="PF05193">
    <property type="entry name" value="Peptidase_M16_C"/>
    <property type="match status" value="1"/>
</dbReference>
<evidence type="ECO:0000256" key="2">
    <source>
        <dbReference type="ARBA" id="ARBA00007261"/>
    </source>
</evidence>
<keyword evidence="3" id="KW-0645">Protease</keyword>
<dbReference type="GO" id="GO:0046872">
    <property type="term" value="F:metal ion binding"/>
    <property type="evidence" value="ECO:0007669"/>
    <property type="project" value="UniProtKB-KW"/>
</dbReference>
<name>A0A9D9EI31_9BACT</name>
<evidence type="ECO:0000313" key="12">
    <source>
        <dbReference type="Proteomes" id="UP000823637"/>
    </source>
</evidence>
<dbReference type="Proteomes" id="UP000823637">
    <property type="component" value="Unassembled WGS sequence"/>
</dbReference>
<feature type="domain" description="Peptidase M16 C-terminal" evidence="10">
    <location>
        <begin position="165"/>
        <end position="343"/>
    </location>
</feature>
<accession>A0A9D9EI31</accession>
<evidence type="ECO:0000256" key="3">
    <source>
        <dbReference type="ARBA" id="ARBA00022670"/>
    </source>
</evidence>
<keyword evidence="7" id="KW-0482">Metalloprotease</keyword>
<evidence type="ECO:0000259" key="9">
    <source>
        <dbReference type="Pfam" id="PF00675"/>
    </source>
</evidence>
<dbReference type="GO" id="GO:0006508">
    <property type="term" value="P:proteolysis"/>
    <property type="evidence" value="ECO:0007669"/>
    <property type="project" value="UniProtKB-KW"/>
</dbReference>
<keyword evidence="4" id="KW-0479">Metal-binding</keyword>
<evidence type="ECO:0000256" key="1">
    <source>
        <dbReference type="ARBA" id="ARBA00001947"/>
    </source>
</evidence>
<dbReference type="GO" id="GO:0004222">
    <property type="term" value="F:metalloendopeptidase activity"/>
    <property type="evidence" value="ECO:0007669"/>
    <property type="project" value="InterPro"/>
</dbReference>
<dbReference type="AlphaFoldDB" id="A0A9D9EI31"/>
<evidence type="ECO:0000256" key="5">
    <source>
        <dbReference type="ARBA" id="ARBA00022801"/>
    </source>
</evidence>
<dbReference type="InterPro" id="IPR011765">
    <property type="entry name" value="Pept_M16_N"/>
</dbReference>
<evidence type="ECO:0000313" key="11">
    <source>
        <dbReference type="EMBL" id="MBO8447265.1"/>
    </source>
</evidence>
<reference evidence="11" key="2">
    <citation type="journal article" date="2021" name="PeerJ">
        <title>Extensive microbial diversity within the chicken gut microbiome revealed by metagenomics and culture.</title>
        <authorList>
            <person name="Gilroy R."/>
            <person name="Ravi A."/>
            <person name="Getino M."/>
            <person name="Pursley I."/>
            <person name="Horton D.L."/>
            <person name="Alikhan N.F."/>
            <person name="Baker D."/>
            <person name="Gharbi K."/>
            <person name="Hall N."/>
            <person name="Watson M."/>
            <person name="Adriaenssens E.M."/>
            <person name="Foster-Nyarko E."/>
            <person name="Jarju S."/>
            <person name="Secka A."/>
            <person name="Antonio M."/>
            <person name="Oren A."/>
            <person name="Chaudhuri R.R."/>
            <person name="La Ragione R."/>
            <person name="Hildebrand F."/>
            <person name="Pallen M.J."/>
        </authorList>
    </citation>
    <scope>NUCLEOTIDE SEQUENCE</scope>
    <source>
        <strain evidence="11">D3-1215</strain>
    </source>
</reference>
<dbReference type="PANTHER" id="PTHR43690">
    <property type="entry name" value="NARDILYSIN"/>
    <property type="match status" value="1"/>
</dbReference>
<dbReference type="InterPro" id="IPR007863">
    <property type="entry name" value="Peptidase_M16_C"/>
</dbReference>
<gene>
    <name evidence="11" type="ORF">IAC32_05930</name>
</gene>
<feature type="domain" description="Peptidase M16 N-terminal" evidence="9">
    <location>
        <begin position="19"/>
        <end position="155"/>
    </location>
</feature>
<keyword evidence="5" id="KW-0378">Hydrolase</keyword>
<keyword evidence="6" id="KW-0862">Zinc</keyword>
<evidence type="ECO:0000256" key="4">
    <source>
        <dbReference type="ARBA" id="ARBA00022723"/>
    </source>
</evidence>
<dbReference type="Gene3D" id="3.30.830.10">
    <property type="entry name" value="Metalloenzyme, LuxS/M16 peptidase-like"/>
    <property type="match status" value="2"/>
</dbReference>